<reference evidence="2 3" key="1">
    <citation type="journal article" date="2012" name="MBio">
        <title>Comparative genome analysis of three eukaryotic parasites with differing abilities to transform leukocytes reveals key mediators of Theileria-induced leukocyte transformation.</title>
        <authorList>
            <person name="Hayashida K."/>
            <person name="Hara Y."/>
            <person name="Abe T."/>
            <person name="Yamasaki C."/>
            <person name="Toyoda A."/>
            <person name="Kosuge T."/>
            <person name="Suzuki Y."/>
            <person name="Sato Y."/>
            <person name="Kawashima S."/>
            <person name="Katayama T."/>
            <person name="Wakaguri H."/>
            <person name="Inoue N."/>
            <person name="Homma K."/>
            <person name="Tada-Umezaki M."/>
            <person name="Yagi Y."/>
            <person name="Fujii Y."/>
            <person name="Habara T."/>
            <person name="Kanehisa M."/>
            <person name="Watanabe H."/>
            <person name="Ito K."/>
            <person name="Gojobori T."/>
            <person name="Sugawara H."/>
            <person name="Imanishi T."/>
            <person name="Weir W."/>
            <person name="Gardner M."/>
            <person name="Pain A."/>
            <person name="Shiels B."/>
            <person name="Hattori M."/>
            <person name="Nene V."/>
            <person name="Sugimoto C."/>
        </authorList>
    </citation>
    <scope>NUCLEOTIDE SEQUENCE [LARGE SCALE GENOMIC DNA]</scope>
    <source>
        <strain evidence="2 3">Shintoku</strain>
    </source>
</reference>
<gene>
    <name evidence="2" type="ORF">TOT_030000342</name>
</gene>
<name>J4C3V1_THEOR</name>
<keyword evidence="3" id="KW-1185">Reference proteome</keyword>
<dbReference type="OrthoDB" id="514167at2759"/>
<feature type="compositionally biased region" description="Polar residues" evidence="1">
    <location>
        <begin position="174"/>
        <end position="191"/>
    </location>
</feature>
<dbReference type="eggNOG" id="ENOG502QXNE">
    <property type="taxonomic scope" value="Eukaryota"/>
</dbReference>
<dbReference type="KEGG" id="tot:TOT_030000342"/>
<feature type="region of interest" description="Disordered" evidence="1">
    <location>
        <begin position="170"/>
        <end position="191"/>
    </location>
</feature>
<dbReference type="OMA" id="DNNDFIH"/>
<evidence type="ECO:0000313" key="3">
    <source>
        <dbReference type="Proteomes" id="UP000003786"/>
    </source>
</evidence>
<dbReference type="Pfam" id="PF10036">
    <property type="entry name" value="RLL"/>
    <property type="match status" value="1"/>
</dbReference>
<accession>J4C3V1</accession>
<dbReference type="VEuPathDB" id="PiroplasmaDB:TOT_030000342"/>
<dbReference type="STRING" id="869250.J4C3V1"/>
<dbReference type="RefSeq" id="XP_009691382.1">
    <property type="nucleotide sequence ID" value="XM_009693087.1"/>
</dbReference>
<evidence type="ECO:0000256" key="1">
    <source>
        <dbReference type="SAM" id="MobiDB-lite"/>
    </source>
</evidence>
<protein>
    <submittedName>
        <fullName evidence="2">Uncharacterized protein</fullName>
    </submittedName>
</protein>
<organism evidence="2 3">
    <name type="scientific">Theileria orientalis strain Shintoku</name>
    <dbReference type="NCBI Taxonomy" id="869250"/>
    <lineage>
        <taxon>Eukaryota</taxon>
        <taxon>Sar</taxon>
        <taxon>Alveolata</taxon>
        <taxon>Apicomplexa</taxon>
        <taxon>Aconoidasida</taxon>
        <taxon>Piroplasmida</taxon>
        <taxon>Theileriidae</taxon>
        <taxon>Theileria</taxon>
    </lineage>
</organism>
<evidence type="ECO:0000313" key="2">
    <source>
        <dbReference type="EMBL" id="BAM41081.1"/>
    </source>
</evidence>
<sequence>MKKITNLGYDNTCDYLSTFNEFVFKLEEDYINLYSLKKRDKFKNTKAGEWLKSFKTYCYDLNLDIPDDYFNRNQLSDEQKEELLNKLLNVSLSKKYERMFGDNKSLDVSSDYNSNIPNYNEDYKFQVDKLNLFLERLNLPLLNSDSKPSELKSALDLYLKFNNHHKSATHIEHTSSSTVVNGSLTSSDDTESLENIGTKQFRSMYTDDLCKLQSELLWLTKEFSKLPSKNKTT</sequence>
<dbReference type="GeneID" id="20715529"/>
<proteinExistence type="predicted"/>
<dbReference type="AlphaFoldDB" id="J4C3V1"/>
<dbReference type="Proteomes" id="UP000003786">
    <property type="component" value="Chromosome 3"/>
</dbReference>
<dbReference type="InterPro" id="IPR019265">
    <property type="entry name" value="RTRAF"/>
</dbReference>
<dbReference type="EMBL" id="AP011948">
    <property type="protein sequence ID" value="BAM41081.1"/>
    <property type="molecule type" value="Genomic_DNA"/>
</dbReference>